<evidence type="ECO:0000313" key="1">
    <source>
        <dbReference type="EMBL" id="MEH0097540.1"/>
    </source>
</evidence>
<name>A0ABU7ZQN1_9HYPH</name>
<gene>
    <name evidence="1" type="ORF">V6L76_14860</name>
</gene>
<accession>A0ABU7ZQN1</accession>
<protein>
    <submittedName>
        <fullName evidence="1">DUF1178 family protein</fullName>
    </submittedName>
</protein>
<dbReference type="Pfam" id="PF06676">
    <property type="entry name" value="DUF1178"/>
    <property type="match status" value="1"/>
</dbReference>
<dbReference type="PIRSF" id="PIRSF032131">
    <property type="entry name" value="UCP032131"/>
    <property type="match status" value="1"/>
</dbReference>
<dbReference type="EMBL" id="JBAKBE010000008">
    <property type="protein sequence ID" value="MEH0097540.1"/>
    <property type="molecule type" value="Genomic_DNA"/>
</dbReference>
<dbReference type="RefSeq" id="WP_334251970.1">
    <property type="nucleotide sequence ID" value="NZ_JBAKBE010000008.1"/>
</dbReference>
<keyword evidence="2" id="KW-1185">Reference proteome</keyword>
<proteinExistence type="predicted"/>
<evidence type="ECO:0000313" key="2">
    <source>
        <dbReference type="Proteomes" id="UP001380822"/>
    </source>
</evidence>
<organism evidence="1 2">
    <name type="scientific">Pannonibacter anstelovis</name>
    <dbReference type="NCBI Taxonomy" id="3121537"/>
    <lineage>
        <taxon>Bacteria</taxon>
        <taxon>Pseudomonadati</taxon>
        <taxon>Pseudomonadota</taxon>
        <taxon>Alphaproteobacteria</taxon>
        <taxon>Hyphomicrobiales</taxon>
        <taxon>Stappiaceae</taxon>
        <taxon>Pannonibacter</taxon>
    </lineage>
</organism>
<sequence length="170" mass="18121">MIRYTLRCDNAHEFEGWFRNSGDFERQMAQGLMSCPACGSDDVTKALMAPAVSTSERRDSLAPAGAAAAAAGPVEAPAAPTGAGAAATSAMIASDSRHAELLQKIRELRQQIVSNADYVGQSFADEARKMHYGEADHRSIYGETSPDDAQALLEEGISILPLPVLPEDRN</sequence>
<dbReference type="InterPro" id="IPR009562">
    <property type="entry name" value="DUF1178"/>
</dbReference>
<reference evidence="1 2" key="1">
    <citation type="submission" date="2024-02" db="EMBL/GenBank/DDBJ databases">
        <title>A new putative Pannonibacter species isolated from two cases of bloodstream infections in paediatric patients.</title>
        <authorList>
            <person name="Castellana S."/>
            <person name="De Laurentiis V."/>
            <person name="Grassi M."/>
            <person name="De Leonardis F."/>
            <person name="Mosca A."/>
            <person name="De Carlo C."/>
            <person name="Sparapano E."/>
            <person name="Ronga L."/>
            <person name="Santacroce L."/>
            <person name="Chironna M."/>
            <person name="De Robertis A."/>
            <person name="Bianco A."/>
            <person name="Del Sambro L."/>
            <person name="Capozzi L."/>
            <person name="Parisi A."/>
        </authorList>
    </citation>
    <scope>NUCLEOTIDE SEQUENCE [LARGE SCALE GENOMIC DNA]</scope>
    <source>
        <strain evidence="1 2">Pt2</strain>
    </source>
</reference>
<comment type="caution">
    <text evidence="1">The sequence shown here is derived from an EMBL/GenBank/DDBJ whole genome shotgun (WGS) entry which is preliminary data.</text>
</comment>
<dbReference type="Proteomes" id="UP001380822">
    <property type="component" value="Unassembled WGS sequence"/>
</dbReference>